<evidence type="ECO:0000313" key="2">
    <source>
        <dbReference type="Proteomes" id="UP000010422"/>
    </source>
</evidence>
<gene>
    <name evidence="1" type="ORF">PNEJI1_000398</name>
</gene>
<accession>L0PD84</accession>
<dbReference type="VEuPathDB" id="FungiDB:PNEJI1_000398"/>
<dbReference type="EMBL" id="CAKM01000248">
    <property type="protein sequence ID" value="CCJ30351.1"/>
    <property type="molecule type" value="Genomic_DNA"/>
</dbReference>
<name>L0PD84_PNEJI</name>
<evidence type="ECO:0000313" key="1">
    <source>
        <dbReference type="EMBL" id="CCJ30351.1"/>
    </source>
</evidence>
<dbReference type="Proteomes" id="UP000010422">
    <property type="component" value="Unassembled WGS sequence"/>
</dbReference>
<organism evidence="2">
    <name type="scientific">Pneumocystis jirovecii</name>
    <name type="common">Human pneumocystis pneumonia agent</name>
    <dbReference type="NCBI Taxonomy" id="42068"/>
    <lineage>
        <taxon>Eukaryota</taxon>
        <taxon>Fungi</taxon>
        <taxon>Dikarya</taxon>
        <taxon>Ascomycota</taxon>
        <taxon>Taphrinomycotina</taxon>
        <taxon>Pneumocystomycetes</taxon>
        <taxon>Pneumocystaceae</taxon>
        <taxon>Pneumocystis</taxon>
    </lineage>
</organism>
<protein>
    <submittedName>
        <fullName evidence="1">Uncharacterized protein</fullName>
    </submittedName>
</protein>
<sequence length="174" mass="20469">MEFKPQTLYKRKQNDVSISGLIENRKKRLLETFSELTLNEGIHKLVYKDLDMKYLSFYEKDAHTTVIENIENFTDNNEEEGKIESPISFLQGIKEKFVNIPNYILQPEEPVMDLILYKSPKYTVHEHNTQKEASEYQKKKNMPETTSIHIEKINDQDIPMHMDITQNSTTLGQD</sequence>
<dbReference type="InParanoid" id="L0PD84"/>
<reference evidence="1 2" key="1">
    <citation type="journal article" date="2012" name="MBio">
        <title>De novo assembly of the Pneumocystis jirovecii genome from a single bronchoalveolar lavage fluid specimen from a patient.</title>
        <authorList>
            <person name="Cisse O.H."/>
            <person name="Pagni M."/>
            <person name="Hauser P.M."/>
        </authorList>
    </citation>
    <scope>NUCLEOTIDE SEQUENCE [LARGE SCALE GENOMIC DNA]</scope>
    <source>
        <strain evidence="1 2">SE8</strain>
    </source>
</reference>
<comment type="caution">
    <text evidence="1">The sequence shown here is derived from an EMBL/GenBank/DDBJ whole genome shotgun (WGS) entry which is preliminary data.</text>
</comment>
<dbReference type="AlphaFoldDB" id="L0PD84"/>
<proteinExistence type="predicted"/>